<dbReference type="InterPro" id="IPR051388">
    <property type="entry name" value="Serpin_venom_toxin"/>
</dbReference>
<dbReference type="CDD" id="cd22593">
    <property type="entry name" value="Kunitz_conkunitzin"/>
    <property type="match status" value="1"/>
</dbReference>
<organism evidence="4 5">
    <name type="scientific">Soboliphyme baturini</name>
    <dbReference type="NCBI Taxonomy" id="241478"/>
    <lineage>
        <taxon>Eukaryota</taxon>
        <taxon>Metazoa</taxon>
        <taxon>Ecdysozoa</taxon>
        <taxon>Nematoda</taxon>
        <taxon>Enoplea</taxon>
        <taxon>Dorylaimia</taxon>
        <taxon>Dioctophymatida</taxon>
        <taxon>Dioctophymatoidea</taxon>
        <taxon>Soboliphymatidae</taxon>
        <taxon>Soboliphyme</taxon>
    </lineage>
</organism>
<dbReference type="SUPFAM" id="SSF57362">
    <property type="entry name" value="BPTI-like"/>
    <property type="match status" value="1"/>
</dbReference>
<dbReference type="PRINTS" id="PR00759">
    <property type="entry name" value="BASICPTASE"/>
</dbReference>
<sequence>MVQTETNCFLKCDRCCQILGDEICSQPQVTGVGESQLLRWSFRPTIKVCKSFIYLGSKGNQNNFFSKESCETACRRKNIKYIPNAESVTSRFPKM</sequence>
<dbReference type="SMART" id="SM00131">
    <property type="entry name" value="KU"/>
    <property type="match status" value="1"/>
</dbReference>
<dbReference type="GO" id="GO:0005615">
    <property type="term" value="C:extracellular space"/>
    <property type="evidence" value="ECO:0007669"/>
    <property type="project" value="TreeGrafter"/>
</dbReference>
<dbReference type="Gene3D" id="4.10.410.10">
    <property type="entry name" value="Pancreatic trypsin inhibitor Kunitz domain"/>
    <property type="match status" value="1"/>
</dbReference>
<proteinExistence type="inferred from homology"/>
<evidence type="ECO:0000313" key="4">
    <source>
        <dbReference type="EMBL" id="VDO98718.1"/>
    </source>
</evidence>
<dbReference type="OrthoDB" id="4473401at2759"/>
<feature type="domain" description="BPTI/Kunitz inhibitor" evidence="3">
    <location>
        <begin position="24"/>
        <end position="74"/>
    </location>
</feature>
<protein>
    <recommendedName>
        <fullName evidence="3">BPTI/Kunitz inhibitor domain-containing protein</fullName>
    </recommendedName>
</protein>
<dbReference type="InterPro" id="IPR002223">
    <property type="entry name" value="Kunitz_BPTI"/>
</dbReference>
<gene>
    <name evidence="4" type="ORF">SBAD_LOCUS2724</name>
</gene>
<evidence type="ECO:0000259" key="3">
    <source>
        <dbReference type="PROSITE" id="PS50279"/>
    </source>
</evidence>
<dbReference type="Pfam" id="PF00014">
    <property type="entry name" value="Kunitz_BPTI"/>
    <property type="match status" value="1"/>
</dbReference>
<dbReference type="PANTHER" id="PTHR46751:SF1">
    <property type="entry name" value="WAP FOUR-DISULFIDE CORE DOMAIN PROTEIN 6A"/>
    <property type="match status" value="1"/>
</dbReference>
<keyword evidence="1" id="KW-1015">Disulfide bond</keyword>
<dbReference type="EMBL" id="UZAM01007371">
    <property type="protein sequence ID" value="VDO98718.1"/>
    <property type="molecule type" value="Genomic_DNA"/>
</dbReference>
<evidence type="ECO:0000256" key="2">
    <source>
        <dbReference type="ARBA" id="ARBA00038506"/>
    </source>
</evidence>
<evidence type="ECO:0000313" key="5">
    <source>
        <dbReference type="Proteomes" id="UP000270296"/>
    </source>
</evidence>
<dbReference type="Proteomes" id="UP000270296">
    <property type="component" value="Unassembled WGS sequence"/>
</dbReference>
<dbReference type="AlphaFoldDB" id="A0A3P8DDW3"/>
<dbReference type="PROSITE" id="PS50279">
    <property type="entry name" value="BPTI_KUNITZ_2"/>
    <property type="match status" value="1"/>
</dbReference>
<dbReference type="GO" id="GO:0004867">
    <property type="term" value="F:serine-type endopeptidase inhibitor activity"/>
    <property type="evidence" value="ECO:0007669"/>
    <property type="project" value="InterPro"/>
</dbReference>
<dbReference type="InterPro" id="IPR036880">
    <property type="entry name" value="Kunitz_BPTI_sf"/>
</dbReference>
<comment type="similarity">
    <text evidence="2">Belongs to the venom Kunitz-type family. 03 (sub-Kunitz) subfamily.</text>
</comment>
<name>A0A3P8DDW3_9BILA</name>
<evidence type="ECO:0000256" key="1">
    <source>
        <dbReference type="ARBA" id="ARBA00023157"/>
    </source>
</evidence>
<keyword evidence="5" id="KW-1185">Reference proteome</keyword>
<reference evidence="4 5" key="1">
    <citation type="submission" date="2018-11" db="EMBL/GenBank/DDBJ databases">
        <authorList>
            <consortium name="Pathogen Informatics"/>
        </authorList>
    </citation>
    <scope>NUCLEOTIDE SEQUENCE [LARGE SCALE GENOMIC DNA]</scope>
</reference>
<accession>A0A3P8DDW3</accession>
<dbReference type="PANTHER" id="PTHR46751">
    <property type="entry name" value="EPPIN"/>
    <property type="match status" value="1"/>
</dbReference>